<evidence type="ECO:0000259" key="1">
    <source>
        <dbReference type="PROSITE" id="PS50022"/>
    </source>
</evidence>
<dbReference type="AlphaFoldDB" id="A0A412TTT2"/>
<protein>
    <recommendedName>
        <fullName evidence="1">F5/8 type C domain-containing protein</fullName>
    </recommendedName>
</protein>
<dbReference type="Proteomes" id="UP000284243">
    <property type="component" value="Unassembled WGS sequence"/>
</dbReference>
<dbReference type="InterPro" id="IPR000421">
    <property type="entry name" value="FA58C"/>
</dbReference>
<dbReference type="EMBL" id="QRYC01000007">
    <property type="protein sequence ID" value="RGU56990.1"/>
    <property type="molecule type" value="Genomic_DNA"/>
</dbReference>
<dbReference type="Pfam" id="PF16389">
    <property type="entry name" value="DUF4998"/>
    <property type="match status" value="1"/>
</dbReference>
<accession>A0A412TTT2</accession>
<evidence type="ECO:0000313" key="3">
    <source>
        <dbReference type="Proteomes" id="UP000284243"/>
    </source>
</evidence>
<reference evidence="2 3" key="1">
    <citation type="submission" date="2018-08" db="EMBL/GenBank/DDBJ databases">
        <title>A genome reference for cultivated species of the human gut microbiota.</title>
        <authorList>
            <person name="Zou Y."/>
            <person name="Xue W."/>
            <person name="Luo G."/>
        </authorList>
    </citation>
    <scope>NUCLEOTIDE SEQUENCE [LARGE SCALE GENOMIC DNA]</scope>
    <source>
        <strain evidence="2 3">AF16-14</strain>
    </source>
</reference>
<gene>
    <name evidence="2" type="ORF">DWW57_07300</name>
</gene>
<sequence>MNWKFIQQKIDIMKKIYLWLLLPLLIFGGCESLEDTYKDYAGDGPIRYLVKCDDLDVKAGWNRLVVSWKSVDDPIIDKVKVSWTVDGIGRDTLLERGTFACSLPCDGNLTYQVSVANMDKNGNTSLAVTQVGRPYSPEHEQVLIFPTMVNKHFYVQDRLALVLDEWGNQIDSIAFVYTSAGQGKRTVMKSAPESLYYLLKDKIDAETTLTVHSYGHLEGCVDAIVVSTELERAKVYTDGFKALMLTRYGIAELTEEAVAGLETLEIDYDIDSFEDIMNMPGLKKLVLGKNRYLSEEVLGEEVSASKITDLEISKFAMEVMAELVSDFKVERYNKHYFPETYDFVEEKGNPVLPDLTYLNNETWTYECVVTPKEGDYYSKGYEKLFDLNATAWATFNHYDFLKYEITVDMQETKRVNGFAIEQVASDIATSPRKRAFMARKVQVQFSVDGSVWTEAIDYTLGTTLGEIDLLSIAAPTNARYLKFVLTDQNYRNVYSISLQKIRIF</sequence>
<dbReference type="SUPFAM" id="SSF49785">
    <property type="entry name" value="Galactose-binding domain-like"/>
    <property type="match status" value="1"/>
</dbReference>
<feature type="domain" description="F5/8 type C" evidence="1">
    <location>
        <begin position="350"/>
        <end position="504"/>
    </location>
</feature>
<name>A0A412TTT2_9BACT</name>
<dbReference type="PROSITE" id="PS51257">
    <property type="entry name" value="PROKAR_LIPOPROTEIN"/>
    <property type="match status" value="1"/>
</dbReference>
<dbReference type="Pfam" id="PF00754">
    <property type="entry name" value="F5_F8_type_C"/>
    <property type="match status" value="1"/>
</dbReference>
<proteinExistence type="predicted"/>
<dbReference type="InterPro" id="IPR008979">
    <property type="entry name" value="Galactose-bd-like_sf"/>
</dbReference>
<comment type="caution">
    <text evidence="2">The sequence shown here is derived from an EMBL/GenBank/DDBJ whole genome shotgun (WGS) entry which is preliminary data.</text>
</comment>
<evidence type="ECO:0000313" key="2">
    <source>
        <dbReference type="EMBL" id="RGU56990.1"/>
    </source>
</evidence>
<organism evidence="2 3">
    <name type="scientific">Odoribacter splanchnicus</name>
    <dbReference type="NCBI Taxonomy" id="28118"/>
    <lineage>
        <taxon>Bacteria</taxon>
        <taxon>Pseudomonadati</taxon>
        <taxon>Bacteroidota</taxon>
        <taxon>Bacteroidia</taxon>
        <taxon>Bacteroidales</taxon>
        <taxon>Odoribacteraceae</taxon>
        <taxon>Odoribacter</taxon>
    </lineage>
</organism>
<dbReference type="Gene3D" id="2.60.120.260">
    <property type="entry name" value="Galactose-binding domain-like"/>
    <property type="match status" value="1"/>
</dbReference>
<dbReference type="PROSITE" id="PS50022">
    <property type="entry name" value="FA58C_3"/>
    <property type="match status" value="1"/>
</dbReference>